<dbReference type="OrthoDB" id="227596at2"/>
<keyword evidence="3" id="KW-0597">Phosphoprotein</keyword>
<keyword evidence="9" id="KW-0472">Membrane</keyword>
<comment type="catalytic activity">
    <reaction evidence="1">
        <text>ATP + protein L-histidine = ADP + protein N-phospho-L-histidine.</text>
        <dbReference type="EC" id="2.7.13.3"/>
    </reaction>
</comment>
<keyword evidence="8" id="KW-0902">Two-component regulatory system</keyword>
<keyword evidence="7" id="KW-0067">ATP-binding</keyword>
<evidence type="ECO:0000256" key="4">
    <source>
        <dbReference type="ARBA" id="ARBA00022679"/>
    </source>
</evidence>
<feature type="transmembrane region" description="Helical" evidence="9">
    <location>
        <begin position="299"/>
        <end position="319"/>
    </location>
</feature>
<evidence type="ECO:0000256" key="9">
    <source>
        <dbReference type="SAM" id="Phobius"/>
    </source>
</evidence>
<keyword evidence="9" id="KW-1133">Transmembrane helix</keyword>
<dbReference type="InterPro" id="IPR050482">
    <property type="entry name" value="Sensor_HK_TwoCompSys"/>
</dbReference>
<feature type="domain" description="Signal transduction histidine kinase subgroup 3 dimerisation and phosphoacceptor" evidence="10">
    <location>
        <begin position="92"/>
        <end position="153"/>
    </location>
</feature>
<dbReference type="AlphaFoldDB" id="A0A077M5R3"/>
<dbReference type="GO" id="GO:0016020">
    <property type="term" value="C:membrane"/>
    <property type="evidence" value="ECO:0007669"/>
    <property type="project" value="InterPro"/>
</dbReference>
<evidence type="ECO:0000313" key="12">
    <source>
        <dbReference type="Proteomes" id="UP000035721"/>
    </source>
</evidence>
<gene>
    <name evidence="11" type="ORF">BN12_4200008</name>
</gene>
<dbReference type="PANTHER" id="PTHR24421">
    <property type="entry name" value="NITRATE/NITRITE SENSOR PROTEIN NARX-RELATED"/>
    <property type="match status" value="1"/>
</dbReference>
<keyword evidence="12" id="KW-1185">Reference proteome</keyword>
<feature type="transmembrane region" description="Helical" evidence="9">
    <location>
        <begin position="50"/>
        <end position="70"/>
    </location>
</feature>
<feature type="transmembrane region" description="Helical" evidence="9">
    <location>
        <begin position="25"/>
        <end position="44"/>
    </location>
</feature>
<proteinExistence type="predicted"/>
<evidence type="ECO:0000256" key="1">
    <source>
        <dbReference type="ARBA" id="ARBA00000085"/>
    </source>
</evidence>
<reference evidence="11 12" key="1">
    <citation type="journal article" date="2013" name="ISME J.">
        <title>A metabolic model for members of the genus Tetrasphaera involved in enhanced biological phosphorus removal.</title>
        <authorList>
            <person name="Kristiansen R."/>
            <person name="Nguyen H.T.T."/>
            <person name="Saunders A.M."/>
            <person name="Nielsen J.L."/>
            <person name="Wimmer R."/>
            <person name="Le V.Q."/>
            <person name="McIlroy S.J."/>
            <person name="Petrovski S."/>
            <person name="Seviour R.J."/>
            <person name="Calteau A."/>
            <person name="Nielsen K.L."/>
            <person name="Nielsen P.H."/>
        </authorList>
    </citation>
    <scope>NUCLEOTIDE SEQUENCE [LARGE SCALE GENOMIC DNA]</scope>
    <source>
        <strain evidence="11 12">T1-X7</strain>
    </source>
</reference>
<keyword evidence="4" id="KW-0808">Transferase</keyword>
<evidence type="ECO:0000256" key="6">
    <source>
        <dbReference type="ARBA" id="ARBA00022777"/>
    </source>
</evidence>
<accession>A0A077M5R3</accession>
<evidence type="ECO:0000256" key="7">
    <source>
        <dbReference type="ARBA" id="ARBA00022840"/>
    </source>
</evidence>
<dbReference type="STRING" id="1194083.BN12_4200008"/>
<evidence type="ECO:0000256" key="2">
    <source>
        <dbReference type="ARBA" id="ARBA00012438"/>
    </source>
</evidence>
<dbReference type="Pfam" id="PF07730">
    <property type="entry name" value="HisKA_3"/>
    <property type="match status" value="1"/>
</dbReference>
<dbReference type="GO" id="GO:0000155">
    <property type="term" value="F:phosphorelay sensor kinase activity"/>
    <property type="evidence" value="ECO:0007669"/>
    <property type="project" value="InterPro"/>
</dbReference>
<dbReference type="Gene3D" id="1.20.5.1930">
    <property type="match status" value="1"/>
</dbReference>
<evidence type="ECO:0000259" key="10">
    <source>
        <dbReference type="Pfam" id="PF07730"/>
    </source>
</evidence>
<keyword evidence="9" id="KW-0812">Transmembrane</keyword>
<keyword evidence="6" id="KW-0418">Kinase</keyword>
<dbReference type="GO" id="GO:0046983">
    <property type="term" value="F:protein dimerization activity"/>
    <property type="evidence" value="ECO:0007669"/>
    <property type="project" value="InterPro"/>
</dbReference>
<comment type="caution">
    <text evidence="11">The sequence shown here is derived from an EMBL/GenBank/DDBJ whole genome shotgun (WGS) entry which is preliminary data.</text>
</comment>
<keyword evidence="5" id="KW-0547">Nucleotide-binding</keyword>
<evidence type="ECO:0000256" key="3">
    <source>
        <dbReference type="ARBA" id="ARBA00022553"/>
    </source>
</evidence>
<dbReference type="EC" id="2.7.13.3" evidence="2"/>
<dbReference type="InterPro" id="IPR011712">
    <property type="entry name" value="Sig_transdc_His_kin_sub3_dim/P"/>
</dbReference>
<dbReference type="GO" id="GO:0005524">
    <property type="term" value="F:ATP binding"/>
    <property type="evidence" value="ECO:0007669"/>
    <property type="project" value="UniProtKB-KW"/>
</dbReference>
<organism evidence="11 12">
    <name type="scientific">Nostocoides japonicum T1-X7</name>
    <dbReference type="NCBI Taxonomy" id="1194083"/>
    <lineage>
        <taxon>Bacteria</taxon>
        <taxon>Bacillati</taxon>
        <taxon>Actinomycetota</taxon>
        <taxon>Actinomycetes</taxon>
        <taxon>Micrococcales</taxon>
        <taxon>Intrasporangiaceae</taxon>
        <taxon>Nostocoides</taxon>
    </lineage>
</organism>
<dbReference type="EMBL" id="CAJB01000358">
    <property type="protein sequence ID" value="CCH79390.1"/>
    <property type="molecule type" value="Genomic_DNA"/>
</dbReference>
<evidence type="ECO:0000313" key="11">
    <source>
        <dbReference type="EMBL" id="CCH79390.1"/>
    </source>
</evidence>
<sequence length="404" mass="44163">MTAAARREMPSVEGMIRLPPRASTVAVYAVACVVLEVAMLGWWAATRATVLFVALQLVLVVLVWLGLLVIRYRGFRHDYEQAIATNAILADRSRLADELHDALGHELSLIALKAGNLQVRTTGAVQEQAADIRRDVAKAVEQLHRALESAREDATSESIDAMIDRLTASGVSISQTGRRPPRLPTTVEHGLHQVLRETLTNALTHAPGRPVTIAYRTDPDVVAVEVRNPMPSDQIQRSRTSTSATGLDALGRRLALSGGRLDHMVEDGEFVVAARIPRHPTSTPADVGTRRRSPLRRTVASALVPTTVAVLVLIGFYAWSTHDDVVEDSVFARLRVGIPAPTAERLLPPRQAPVRLVPTHAHDPDWSCAYYTDGNFPLGLAVFEVCSDEGVVVRLTDLRKQSWL</sequence>
<dbReference type="PANTHER" id="PTHR24421:SF10">
    <property type="entry name" value="NITRATE_NITRITE SENSOR PROTEIN NARQ"/>
    <property type="match status" value="1"/>
</dbReference>
<protein>
    <recommendedName>
        <fullName evidence="2">histidine kinase</fullName>
        <ecNumber evidence="2">2.7.13.3</ecNumber>
    </recommendedName>
</protein>
<dbReference type="SUPFAM" id="SSF55874">
    <property type="entry name" value="ATPase domain of HSP90 chaperone/DNA topoisomerase II/histidine kinase"/>
    <property type="match status" value="1"/>
</dbReference>
<dbReference type="Proteomes" id="UP000035721">
    <property type="component" value="Unassembled WGS sequence"/>
</dbReference>
<evidence type="ECO:0000256" key="5">
    <source>
        <dbReference type="ARBA" id="ARBA00022741"/>
    </source>
</evidence>
<evidence type="ECO:0000256" key="8">
    <source>
        <dbReference type="ARBA" id="ARBA00023012"/>
    </source>
</evidence>
<dbReference type="InterPro" id="IPR036890">
    <property type="entry name" value="HATPase_C_sf"/>
</dbReference>
<dbReference type="Gene3D" id="3.30.565.10">
    <property type="entry name" value="Histidine kinase-like ATPase, C-terminal domain"/>
    <property type="match status" value="1"/>
</dbReference>
<name>A0A077M5R3_9MICO</name>